<sequence length="65" mass="7378">EAISSMSTSTITEDFYKDLGNDLIEKLKSAKTRDGSVYFVYTKDGNNWDLNEDVTSTSLYNWVLS</sequence>
<proteinExistence type="predicted"/>
<dbReference type="Proteomes" id="UP001168575">
    <property type="component" value="Unassembled WGS sequence"/>
</dbReference>
<protein>
    <submittedName>
        <fullName evidence="1">Uncharacterized protein</fullName>
    </submittedName>
</protein>
<evidence type="ECO:0000313" key="1">
    <source>
        <dbReference type="EMBL" id="MDO4841788.1"/>
    </source>
</evidence>
<accession>A0AA43RH86</accession>
<organism evidence="1 2">
    <name type="scientific">Phoenicibacter congonensis</name>
    <dbReference type="NCBI Taxonomy" id="1944646"/>
    <lineage>
        <taxon>Bacteria</taxon>
        <taxon>Bacillati</taxon>
        <taxon>Actinomycetota</taxon>
        <taxon>Coriobacteriia</taxon>
        <taxon>Eggerthellales</taxon>
        <taxon>Eggerthellaceae</taxon>
        <taxon>Phoenicibacter</taxon>
    </lineage>
</organism>
<dbReference type="AlphaFoldDB" id="A0AA43RH86"/>
<gene>
    <name evidence="1" type="ORF">Q3982_03820</name>
</gene>
<comment type="caution">
    <text evidence="1">The sequence shown here is derived from an EMBL/GenBank/DDBJ whole genome shotgun (WGS) entry which is preliminary data.</text>
</comment>
<dbReference type="EMBL" id="JAUMVS010000048">
    <property type="protein sequence ID" value="MDO4841788.1"/>
    <property type="molecule type" value="Genomic_DNA"/>
</dbReference>
<feature type="non-terminal residue" evidence="1">
    <location>
        <position position="1"/>
    </location>
</feature>
<reference evidence="1" key="1">
    <citation type="submission" date="2023-07" db="EMBL/GenBank/DDBJ databases">
        <title>Between Cages and Wild: Unraveling the Impact of Captivity on Animal Microbiomes and Antimicrobial Resistance.</title>
        <authorList>
            <person name="Schmartz G.P."/>
            <person name="Rehner J."/>
            <person name="Schuff M.J."/>
            <person name="Becker S.L."/>
            <person name="Kravczyk M."/>
            <person name="Gurevich A."/>
            <person name="Francke R."/>
            <person name="Mueller R."/>
            <person name="Keller V."/>
            <person name="Keller A."/>
        </authorList>
    </citation>
    <scope>NUCLEOTIDE SEQUENCE</scope>
    <source>
        <strain evidence="1">S12M_St_49</strain>
    </source>
</reference>
<name>A0AA43RH86_9ACTN</name>
<evidence type="ECO:0000313" key="2">
    <source>
        <dbReference type="Proteomes" id="UP001168575"/>
    </source>
</evidence>
<keyword evidence="2" id="KW-1185">Reference proteome</keyword>